<feature type="transmembrane region" description="Helical" evidence="2">
    <location>
        <begin position="12"/>
        <end position="31"/>
    </location>
</feature>
<reference evidence="3" key="1">
    <citation type="journal article" date="2018" name="Int. J. Syst. Evol. Microbiol.">
        <title>Neptunicella marina gen. nov., sp. nov., isolated from surface seawater.</title>
        <authorList>
            <person name="Liu X."/>
            <person name="Lai Q."/>
            <person name="Du Y."/>
            <person name="Zhang X."/>
            <person name="Liu Z."/>
            <person name="Sun F."/>
            <person name="Shao Z."/>
        </authorList>
    </citation>
    <scope>NUCLEOTIDE SEQUENCE</scope>
    <source>
        <strain evidence="3">S27-2</strain>
    </source>
</reference>
<reference evidence="3" key="2">
    <citation type="submission" date="2020-08" db="EMBL/GenBank/DDBJ databases">
        <authorList>
            <person name="Lai Q."/>
        </authorList>
    </citation>
    <scope>NUCLEOTIDE SEQUENCE</scope>
    <source>
        <strain evidence="3">S27-2</strain>
    </source>
</reference>
<dbReference type="AlphaFoldDB" id="A0A8J6IT94"/>
<keyword evidence="4" id="KW-1185">Reference proteome</keyword>
<accession>A0A8J6IT94</accession>
<name>A0A8J6IT94_9ALTE</name>
<proteinExistence type="predicted"/>
<keyword evidence="2" id="KW-1133">Transmembrane helix</keyword>
<dbReference type="Proteomes" id="UP000601768">
    <property type="component" value="Unassembled WGS sequence"/>
</dbReference>
<evidence type="ECO:0000313" key="4">
    <source>
        <dbReference type="Proteomes" id="UP000601768"/>
    </source>
</evidence>
<protein>
    <submittedName>
        <fullName evidence="3">Uroporphyrinogen-III C-methyltransferase</fullName>
    </submittedName>
</protein>
<keyword evidence="1" id="KW-0175">Coiled coil</keyword>
<dbReference type="RefSeq" id="WP_186505639.1">
    <property type="nucleotide sequence ID" value="NZ_JACNEP010000003.1"/>
</dbReference>
<feature type="coiled-coil region" evidence="1">
    <location>
        <begin position="38"/>
        <end position="100"/>
    </location>
</feature>
<evidence type="ECO:0000256" key="2">
    <source>
        <dbReference type="SAM" id="Phobius"/>
    </source>
</evidence>
<dbReference type="EMBL" id="JACNEP010000003">
    <property type="protein sequence ID" value="MBC3765161.1"/>
    <property type="molecule type" value="Genomic_DNA"/>
</dbReference>
<keyword evidence="2" id="KW-0812">Transmembrane</keyword>
<sequence>MGDLELKQRWGAFKFYCIAILILLAAGYGGYSVGNWQSENQQQQISGLQNTIDEFNKENNRLTRKVNILGVELEIEKRANQQAQQDLEHAFSENQQVRNELSFYQKVMAPELGNEGFVIDSMNFQSTSVERHFRYSLILMQQERRKNFVKGTVTIKLQGSLKGQMQELDLLSLQDPQKTSLGFHFRYFETLNGEVDLPDNFIPEKIMIKARMTHQGSKNATFERTFDWSEMLDQASEE</sequence>
<keyword evidence="2" id="KW-0472">Membrane</keyword>
<organism evidence="3 4">
    <name type="scientific">Neptunicella marina</name>
    <dbReference type="NCBI Taxonomy" id="2125989"/>
    <lineage>
        <taxon>Bacteria</taxon>
        <taxon>Pseudomonadati</taxon>
        <taxon>Pseudomonadota</taxon>
        <taxon>Gammaproteobacteria</taxon>
        <taxon>Alteromonadales</taxon>
        <taxon>Alteromonadaceae</taxon>
        <taxon>Neptunicella</taxon>
    </lineage>
</organism>
<evidence type="ECO:0000313" key="3">
    <source>
        <dbReference type="EMBL" id="MBC3765161.1"/>
    </source>
</evidence>
<dbReference type="InterPro" id="IPR046703">
    <property type="entry name" value="DUF6776"/>
</dbReference>
<dbReference type="Pfam" id="PF20567">
    <property type="entry name" value="DUF6776"/>
    <property type="match status" value="1"/>
</dbReference>
<gene>
    <name evidence="3" type="ORF">H8B19_04695</name>
</gene>
<evidence type="ECO:0000256" key="1">
    <source>
        <dbReference type="SAM" id="Coils"/>
    </source>
</evidence>
<comment type="caution">
    <text evidence="3">The sequence shown here is derived from an EMBL/GenBank/DDBJ whole genome shotgun (WGS) entry which is preliminary data.</text>
</comment>